<evidence type="ECO:0000313" key="3">
    <source>
        <dbReference type="Proteomes" id="UP000515146"/>
    </source>
</evidence>
<dbReference type="InterPro" id="IPR037587">
    <property type="entry name" value="LAMTOR2-like"/>
</dbReference>
<dbReference type="GO" id="GO:0005085">
    <property type="term" value="F:guanyl-nucleotide exchange factor activity"/>
    <property type="evidence" value="ECO:0007669"/>
    <property type="project" value="InterPro"/>
</dbReference>
<dbReference type="PANTHER" id="PTHR13323">
    <property type="entry name" value="LATE ENDOSOMAL/LYSOSOMAL MP1 INTERACTING PROTEIN"/>
    <property type="match status" value="1"/>
</dbReference>
<evidence type="ECO:0000313" key="4">
    <source>
        <dbReference type="RefSeq" id="XP_027205254.1"/>
    </source>
</evidence>
<evidence type="ECO:0000256" key="1">
    <source>
        <dbReference type="ARBA" id="ARBA00007191"/>
    </source>
</evidence>
<name>A0A6P6YK23_DERPT</name>
<evidence type="ECO:0000256" key="2">
    <source>
        <dbReference type="ARBA" id="ARBA00072715"/>
    </source>
</evidence>
<gene>
    <name evidence="4" type="primary">LOC113798859</name>
</gene>
<dbReference type="CTD" id="28956"/>
<dbReference type="OrthoDB" id="271745at2759"/>
<dbReference type="GO" id="GO:0032008">
    <property type="term" value="P:positive regulation of TOR signaling"/>
    <property type="evidence" value="ECO:0007669"/>
    <property type="project" value="InterPro"/>
</dbReference>
<dbReference type="OMA" id="WAAYEKN"/>
<dbReference type="KEGG" id="dpte:113798859"/>
<dbReference type="GO" id="GO:0005737">
    <property type="term" value="C:cytoplasm"/>
    <property type="evidence" value="ECO:0007669"/>
    <property type="project" value="UniProtKB-ARBA"/>
</dbReference>
<dbReference type="SMART" id="SM00960">
    <property type="entry name" value="Robl_LC7"/>
    <property type="match status" value="1"/>
</dbReference>
<keyword evidence="3" id="KW-1185">Reference proteome</keyword>
<dbReference type="RefSeq" id="XP_027205254.1">
    <property type="nucleotide sequence ID" value="XM_027349453.1"/>
</dbReference>
<dbReference type="Gene3D" id="3.30.450.30">
    <property type="entry name" value="Dynein light chain 2a, cytoplasmic"/>
    <property type="match status" value="1"/>
</dbReference>
<reference evidence="4" key="1">
    <citation type="submission" date="2025-08" db="UniProtKB">
        <authorList>
            <consortium name="RefSeq"/>
        </authorList>
    </citation>
    <scope>IDENTIFICATION</scope>
    <source>
        <strain evidence="4">Airmid</strain>
    </source>
</reference>
<dbReference type="InterPro" id="IPR004942">
    <property type="entry name" value="Roadblock/LAMTOR2_dom"/>
</dbReference>
<dbReference type="SUPFAM" id="SSF103196">
    <property type="entry name" value="Roadblock/LC7 domain"/>
    <property type="match status" value="1"/>
</dbReference>
<comment type="similarity">
    <text evidence="1">Belongs to the GAMAD family.</text>
</comment>
<dbReference type="Pfam" id="PF03259">
    <property type="entry name" value="Robl_LC7"/>
    <property type="match status" value="1"/>
</dbReference>
<dbReference type="InParanoid" id="A0A6P6YK23"/>
<dbReference type="FunFam" id="3.30.450.30:FF:000004">
    <property type="entry name" value="ragulator complex protein LAMTOR2"/>
    <property type="match status" value="1"/>
</dbReference>
<dbReference type="AlphaFoldDB" id="A0A6P6YK23"/>
<proteinExistence type="inferred from homology"/>
<dbReference type="GO" id="GO:0060090">
    <property type="term" value="F:molecular adaptor activity"/>
    <property type="evidence" value="ECO:0007669"/>
    <property type="project" value="InterPro"/>
</dbReference>
<accession>A0A6P6YK23</accession>
<dbReference type="FunCoup" id="A0A6P6YK23">
    <property type="interactions" value="391"/>
</dbReference>
<organism evidence="3 4">
    <name type="scientific">Dermatophagoides pteronyssinus</name>
    <name type="common">European house dust mite</name>
    <dbReference type="NCBI Taxonomy" id="6956"/>
    <lineage>
        <taxon>Eukaryota</taxon>
        <taxon>Metazoa</taxon>
        <taxon>Ecdysozoa</taxon>
        <taxon>Arthropoda</taxon>
        <taxon>Chelicerata</taxon>
        <taxon>Arachnida</taxon>
        <taxon>Acari</taxon>
        <taxon>Acariformes</taxon>
        <taxon>Sarcoptiformes</taxon>
        <taxon>Astigmata</taxon>
        <taxon>Psoroptidia</taxon>
        <taxon>Analgoidea</taxon>
        <taxon>Pyroglyphidae</taxon>
        <taxon>Dermatophagoidinae</taxon>
        <taxon>Dermatophagoides</taxon>
    </lineage>
</organism>
<sequence>MLRPKTLTQILNQANTSGISATLLFNKDGRLLAYSGYGDKDVRMIAAIASGIWASYSNYGRTHMASSQLSSIYIEAEHGMAMISAVADVLLCLYSRDSSDKVNIGQMKQKMKALIEHLENPLSQLSGI</sequence>
<protein>
    <recommendedName>
        <fullName evidence="2">Ragulator complex protein LAMTOR2 homolog</fullName>
    </recommendedName>
</protein>
<dbReference type="Proteomes" id="UP000515146">
    <property type="component" value="Unplaced"/>
</dbReference>